<reference evidence="1 2" key="1">
    <citation type="submission" date="2021-03" db="EMBL/GenBank/DDBJ databases">
        <title>Streptomyces strains.</title>
        <authorList>
            <person name="Lund M.B."/>
            <person name="Toerring T."/>
        </authorList>
    </citation>
    <scope>NUCLEOTIDE SEQUENCE [LARGE SCALE GENOMIC DNA]</scope>
    <source>
        <strain evidence="1 2">KCC S-1010</strain>
    </source>
</reference>
<dbReference type="Proteomes" id="UP000671836">
    <property type="component" value="Chromosome"/>
</dbReference>
<sequence length="53" mass="6172">MSHTRNTHIIRTARVTAHTTIESRRLVPATIVHLVPSGRRHHHAPYTFGHWKE</sequence>
<accession>A0ABX7RI50</accession>
<proteinExistence type="predicted"/>
<protein>
    <submittedName>
        <fullName evidence="1">Uncharacterized protein</fullName>
    </submittedName>
</protein>
<evidence type="ECO:0000313" key="1">
    <source>
        <dbReference type="EMBL" id="QSY47914.1"/>
    </source>
</evidence>
<evidence type="ECO:0000313" key="2">
    <source>
        <dbReference type="Proteomes" id="UP000671836"/>
    </source>
</evidence>
<name>A0ABX7RI50_9ACTN</name>
<gene>
    <name evidence="1" type="ORF">J3S04_22060</name>
</gene>
<organism evidence="1 2">
    <name type="scientific">Streptomyces griseocarneus</name>
    <dbReference type="NCBI Taxonomy" id="51201"/>
    <lineage>
        <taxon>Bacteria</taxon>
        <taxon>Bacillati</taxon>
        <taxon>Actinomycetota</taxon>
        <taxon>Actinomycetes</taxon>
        <taxon>Kitasatosporales</taxon>
        <taxon>Streptomycetaceae</taxon>
        <taxon>Streptomyces</taxon>
    </lineage>
</organism>
<keyword evidence="2" id="KW-1185">Reference proteome</keyword>
<dbReference type="EMBL" id="CP071595">
    <property type="protein sequence ID" value="QSY47914.1"/>
    <property type="molecule type" value="Genomic_DNA"/>
</dbReference>
<dbReference type="RefSeq" id="WP_207555163.1">
    <property type="nucleotide sequence ID" value="NZ_CP071595.1"/>
</dbReference>